<sequence>MGLRRGYNSPVTNEQQINEQVQTVLTELRRQSAAQAVLMLSGDGVVLHSIGDLQTDLDALAAYAASSVMVSERLGESAAFGAPEVVMVVYGGRAVVMAPLGPVVAVIIGAASQLGMLRLAVARYLDDLSAALRGELPSGPHASQTPASAGDDSMADEDLSGIRINPGLV</sequence>
<organism evidence="2 3">
    <name type="scientific">Candidatus Segetimicrobium genomatis</name>
    <dbReference type="NCBI Taxonomy" id="2569760"/>
    <lineage>
        <taxon>Bacteria</taxon>
        <taxon>Bacillati</taxon>
        <taxon>Candidatus Sysuimicrobiota</taxon>
        <taxon>Candidatus Sysuimicrobiia</taxon>
        <taxon>Candidatus Sysuimicrobiales</taxon>
        <taxon>Candidatus Segetimicrobiaceae</taxon>
        <taxon>Candidatus Segetimicrobium</taxon>
    </lineage>
</organism>
<dbReference type="SUPFAM" id="SSF103196">
    <property type="entry name" value="Roadblock/LC7 domain"/>
    <property type="match status" value="1"/>
</dbReference>
<dbReference type="AlphaFoldDB" id="A0A537KZ34"/>
<gene>
    <name evidence="2" type="ORF">E6H01_08415</name>
</gene>
<comment type="caution">
    <text evidence="2">The sequence shown here is derived from an EMBL/GenBank/DDBJ whole genome shotgun (WGS) entry which is preliminary data.</text>
</comment>
<reference evidence="2 3" key="1">
    <citation type="journal article" date="2019" name="Nat. Microbiol.">
        <title>Mediterranean grassland soil C-N compound turnover is dependent on rainfall and depth, and is mediated by genomically divergent microorganisms.</title>
        <authorList>
            <person name="Diamond S."/>
            <person name="Andeer P.F."/>
            <person name="Li Z."/>
            <person name="Crits-Christoph A."/>
            <person name="Burstein D."/>
            <person name="Anantharaman K."/>
            <person name="Lane K.R."/>
            <person name="Thomas B.C."/>
            <person name="Pan C."/>
            <person name="Northen T.R."/>
            <person name="Banfield J.F."/>
        </authorList>
    </citation>
    <scope>NUCLEOTIDE SEQUENCE [LARGE SCALE GENOMIC DNA]</scope>
    <source>
        <strain evidence="2">NP_4</strain>
    </source>
</reference>
<accession>A0A537KZ34</accession>
<evidence type="ECO:0000256" key="1">
    <source>
        <dbReference type="SAM" id="MobiDB-lite"/>
    </source>
</evidence>
<dbReference type="Proteomes" id="UP000319353">
    <property type="component" value="Unassembled WGS sequence"/>
</dbReference>
<evidence type="ECO:0000313" key="2">
    <source>
        <dbReference type="EMBL" id="TMJ01020.1"/>
    </source>
</evidence>
<evidence type="ECO:0008006" key="4">
    <source>
        <dbReference type="Google" id="ProtNLM"/>
    </source>
</evidence>
<dbReference type="EMBL" id="VBAL01000110">
    <property type="protein sequence ID" value="TMJ01020.1"/>
    <property type="molecule type" value="Genomic_DNA"/>
</dbReference>
<protein>
    <recommendedName>
        <fullName evidence="4">Roadblock/LAMTOR2 domain-containing protein</fullName>
    </recommendedName>
</protein>
<feature type="region of interest" description="Disordered" evidence="1">
    <location>
        <begin position="135"/>
        <end position="159"/>
    </location>
</feature>
<dbReference type="Gene3D" id="3.30.450.30">
    <property type="entry name" value="Dynein light chain 2a, cytoplasmic"/>
    <property type="match status" value="1"/>
</dbReference>
<evidence type="ECO:0000313" key="3">
    <source>
        <dbReference type="Proteomes" id="UP000319353"/>
    </source>
</evidence>
<name>A0A537KZ34_9BACT</name>
<proteinExistence type="predicted"/>